<protein>
    <recommendedName>
        <fullName evidence="4">DUF4296 domain-containing protein</fullName>
    </recommendedName>
</protein>
<sequence>MMRKTTFLSSLLVVSLFLSCTNNSDTEPLNSATLKNISSESVMSLALSDQNIDLSTADLHQIQTDNAIGDSTRNYELTKFKAAVYRFYKPLNIKNKSLHNPIKSGSEIGLSEDVFQFFNAGILQLNSEISHLEDYSNDRLKADVEEQLANLLKE</sequence>
<feature type="signal peptide" evidence="1">
    <location>
        <begin position="1"/>
        <end position="24"/>
    </location>
</feature>
<dbReference type="EMBL" id="FUZF01000009">
    <property type="protein sequence ID" value="SKB76119.1"/>
    <property type="molecule type" value="Genomic_DNA"/>
</dbReference>
<keyword evidence="3" id="KW-1185">Reference proteome</keyword>
<evidence type="ECO:0000313" key="3">
    <source>
        <dbReference type="Proteomes" id="UP000190150"/>
    </source>
</evidence>
<evidence type="ECO:0008006" key="4">
    <source>
        <dbReference type="Google" id="ProtNLM"/>
    </source>
</evidence>
<dbReference type="STRING" id="1513896.SAMN05660841_02192"/>
<feature type="chain" id="PRO_5012075100" description="DUF4296 domain-containing protein" evidence="1">
    <location>
        <begin position="25"/>
        <end position="154"/>
    </location>
</feature>
<keyword evidence="1" id="KW-0732">Signal</keyword>
<reference evidence="3" key="1">
    <citation type="submission" date="2017-02" db="EMBL/GenBank/DDBJ databases">
        <authorList>
            <person name="Varghese N."/>
            <person name="Submissions S."/>
        </authorList>
    </citation>
    <scope>NUCLEOTIDE SEQUENCE [LARGE SCALE GENOMIC DNA]</scope>
    <source>
        <strain evidence="3">DSM 24091</strain>
    </source>
</reference>
<dbReference type="RefSeq" id="WP_139375277.1">
    <property type="nucleotide sequence ID" value="NZ_FUZF01000009.1"/>
</dbReference>
<proteinExistence type="predicted"/>
<dbReference type="OrthoDB" id="767658at2"/>
<evidence type="ECO:0000256" key="1">
    <source>
        <dbReference type="SAM" id="SignalP"/>
    </source>
</evidence>
<name>A0A1T5DX06_9SPHI</name>
<gene>
    <name evidence="2" type="ORF">SAMN05660841_02192</name>
</gene>
<dbReference type="AlphaFoldDB" id="A0A1T5DX06"/>
<dbReference type="PROSITE" id="PS51257">
    <property type="entry name" value="PROKAR_LIPOPROTEIN"/>
    <property type="match status" value="1"/>
</dbReference>
<evidence type="ECO:0000313" key="2">
    <source>
        <dbReference type="EMBL" id="SKB76119.1"/>
    </source>
</evidence>
<organism evidence="2 3">
    <name type="scientific">Sphingobacterium nematocida</name>
    <dbReference type="NCBI Taxonomy" id="1513896"/>
    <lineage>
        <taxon>Bacteria</taxon>
        <taxon>Pseudomonadati</taxon>
        <taxon>Bacteroidota</taxon>
        <taxon>Sphingobacteriia</taxon>
        <taxon>Sphingobacteriales</taxon>
        <taxon>Sphingobacteriaceae</taxon>
        <taxon>Sphingobacterium</taxon>
    </lineage>
</organism>
<dbReference type="Proteomes" id="UP000190150">
    <property type="component" value="Unassembled WGS sequence"/>
</dbReference>
<accession>A0A1T5DX06</accession>